<dbReference type="PATRIC" id="fig|1076.23.peg.2706"/>
<evidence type="ECO:0008006" key="4">
    <source>
        <dbReference type="Google" id="ProtNLM"/>
    </source>
</evidence>
<keyword evidence="1" id="KW-0732">Signal</keyword>
<name>A0A0D7ENV1_RHOPL</name>
<sequence length="151" mass="16969">MTIWPNAQNRVRLALLASLCLNVALAAYVSAQWFQSPIEPGWTPGGAGMPSRLIERVAARLPKGDADIVWRVYRAKQEEIRPLQADYVQALRETLRLIGQPELDKPALRAAIRNARDKRIKIGDAVIDSFVDTLEQISTPGRRQLVGRFLR</sequence>
<dbReference type="EMBL" id="JXXE01000262">
    <property type="protein sequence ID" value="KIZ42321.1"/>
    <property type="molecule type" value="Genomic_DNA"/>
</dbReference>
<proteinExistence type="predicted"/>
<dbReference type="Pfam" id="PF13801">
    <property type="entry name" value="Metal_resist"/>
    <property type="match status" value="1"/>
</dbReference>
<feature type="chain" id="PRO_5002319489" description="Periplasmic heavy metal sensor" evidence="1">
    <location>
        <begin position="27"/>
        <end position="151"/>
    </location>
</feature>
<feature type="signal peptide" evidence="1">
    <location>
        <begin position="1"/>
        <end position="26"/>
    </location>
</feature>
<evidence type="ECO:0000256" key="1">
    <source>
        <dbReference type="SAM" id="SignalP"/>
    </source>
</evidence>
<dbReference type="RefSeq" id="WP_044411273.1">
    <property type="nucleotide sequence ID" value="NZ_JXXE01000262.1"/>
</dbReference>
<evidence type="ECO:0000313" key="3">
    <source>
        <dbReference type="Proteomes" id="UP000032515"/>
    </source>
</evidence>
<dbReference type="Proteomes" id="UP000032515">
    <property type="component" value="Unassembled WGS sequence"/>
</dbReference>
<organism evidence="2 3">
    <name type="scientific">Rhodopseudomonas palustris</name>
    <dbReference type="NCBI Taxonomy" id="1076"/>
    <lineage>
        <taxon>Bacteria</taxon>
        <taxon>Pseudomonadati</taxon>
        <taxon>Pseudomonadota</taxon>
        <taxon>Alphaproteobacteria</taxon>
        <taxon>Hyphomicrobiales</taxon>
        <taxon>Nitrobacteraceae</taxon>
        <taxon>Rhodopseudomonas</taxon>
    </lineage>
</organism>
<accession>A0A0D7ENV1</accession>
<gene>
    <name evidence="2" type="ORF">OO17_13085</name>
</gene>
<comment type="caution">
    <text evidence="2">The sequence shown here is derived from an EMBL/GenBank/DDBJ whole genome shotgun (WGS) entry which is preliminary data.</text>
</comment>
<dbReference type="InterPro" id="IPR025961">
    <property type="entry name" value="Metal_resist"/>
</dbReference>
<dbReference type="AlphaFoldDB" id="A0A0D7ENV1"/>
<dbReference type="OrthoDB" id="7225567at2"/>
<evidence type="ECO:0000313" key="2">
    <source>
        <dbReference type="EMBL" id="KIZ42321.1"/>
    </source>
</evidence>
<protein>
    <recommendedName>
        <fullName evidence="4">Periplasmic heavy metal sensor</fullName>
    </recommendedName>
</protein>
<reference evidence="2 3" key="1">
    <citation type="submission" date="2014-11" db="EMBL/GenBank/DDBJ databases">
        <title>Genomics and ecophysiology of heterotrophic nitrogen fixing bacteria isolated from estuarine surface water.</title>
        <authorList>
            <person name="Bentzon-Tilia M."/>
            <person name="Severin I."/>
            <person name="Hansen L.H."/>
            <person name="Riemann L."/>
        </authorList>
    </citation>
    <scope>NUCLEOTIDE SEQUENCE [LARGE SCALE GENOMIC DNA]</scope>
    <source>
        <strain evidence="2 3">BAL398</strain>
    </source>
</reference>